<name>A0A1G6GEK5_9ACTN</name>
<dbReference type="Proteomes" id="UP000199086">
    <property type="component" value="Unassembled WGS sequence"/>
</dbReference>
<feature type="region of interest" description="Disordered" evidence="1">
    <location>
        <begin position="1"/>
        <end position="65"/>
    </location>
</feature>
<evidence type="ECO:0000313" key="3">
    <source>
        <dbReference type="Proteomes" id="UP000199086"/>
    </source>
</evidence>
<dbReference type="RefSeq" id="WP_092606451.1">
    <property type="nucleotide sequence ID" value="NZ_FMYF01000002.1"/>
</dbReference>
<organism evidence="2 3">
    <name type="scientific">Raineyella antarctica</name>
    <dbReference type="NCBI Taxonomy" id="1577474"/>
    <lineage>
        <taxon>Bacteria</taxon>
        <taxon>Bacillati</taxon>
        <taxon>Actinomycetota</taxon>
        <taxon>Actinomycetes</taxon>
        <taxon>Propionibacteriales</taxon>
        <taxon>Propionibacteriaceae</taxon>
        <taxon>Raineyella</taxon>
    </lineage>
</organism>
<gene>
    <name evidence="2" type="ORF">GA0111570_102232</name>
</gene>
<dbReference type="EMBL" id="FMYF01000002">
    <property type="protein sequence ID" value="SDB80442.1"/>
    <property type="molecule type" value="Genomic_DNA"/>
</dbReference>
<keyword evidence="3" id="KW-1185">Reference proteome</keyword>
<evidence type="ECO:0000256" key="1">
    <source>
        <dbReference type="SAM" id="MobiDB-lite"/>
    </source>
</evidence>
<feature type="compositionally biased region" description="Low complexity" evidence="1">
    <location>
        <begin position="29"/>
        <end position="38"/>
    </location>
</feature>
<sequence>MSRRTSGKGSSGRKQASGRRRAPGTQRPEAGAGAAAEAGGDRPTGTEGNAPDRTASDLNPSDRSASDLNEALDVLATHPMLATMPHCGSCGSPVRWMLPEELKDADREAYRKVIAGLAPEVVERSDVWWCPACGAVGIEDHGDDPYAAEDEAFDSIDLDDRCVDCGTEVEWYDPAYVATIDKDAYMQAKRLFGAADLLDGEAAVCPGCGRITFFPYQEGDD</sequence>
<accession>A0A1G6GEK5</accession>
<dbReference type="OrthoDB" id="3733340at2"/>
<proteinExistence type="predicted"/>
<protein>
    <submittedName>
        <fullName evidence="2">Uncharacterized protein</fullName>
    </submittedName>
</protein>
<evidence type="ECO:0000313" key="2">
    <source>
        <dbReference type="EMBL" id="SDB80442.1"/>
    </source>
</evidence>
<dbReference type="AlphaFoldDB" id="A0A1G6GEK5"/>
<feature type="compositionally biased region" description="Polar residues" evidence="1">
    <location>
        <begin position="56"/>
        <end position="65"/>
    </location>
</feature>
<reference evidence="2 3" key="1">
    <citation type="submission" date="2016-06" db="EMBL/GenBank/DDBJ databases">
        <authorList>
            <person name="Olsen C.W."/>
            <person name="Carey S."/>
            <person name="Hinshaw L."/>
            <person name="Karasin A.I."/>
        </authorList>
    </citation>
    <scope>NUCLEOTIDE SEQUENCE [LARGE SCALE GENOMIC DNA]</scope>
    <source>
        <strain evidence="2 3">LZ-22</strain>
    </source>
</reference>